<proteinExistence type="predicted"/>
<keyword evidence="1" id="KW-0812">Transmembrane</keyword>
<reference evidence="3" key="1">
    <citation type="submission" date="2022-11" db="UniProtKB">
        <authorList>
            <consortium name="WormBaseParasite"/>
        </authorList>
    </citation>
    <scope>IDENTIFICATION</scope>
</reference>
<keyword evidence="1" id="KW-0472">Membrane</keyword>
<name>A0A915J1X4_ROMCU</name>
<protein>
    <submittedName>
        <fullName evidence="3">Uncharacterized protein</fullName>
    </submittedName>
</protein>
<keyword evidence="1" id="KW-1133">Transmembrane helix</keyword>
<sequence length="360" mass="41086">MIYYYLCKDVARHSLRKKVFLVEQGLFYFYTYFIFILLFIFILISNFAKCCFFPPNFSSASLFSENCELIKCPVDCNVTVGGGGAVDQCPACNCPLGQRCRPLQCPGCKITQKLDGCLHCSCSFTTYEFFDENRRMDVFSTNALDSTGSKETCNLQDAQSIEKCMTEMLNYMKLAELKNPALIAQPLYSMFLYDTVQIGEICGHFDRALRCVSPDILTRCQNKERHLNMINSMFRFICNDLSSNLQETNLNFKRYECIRNILVSHRIVDYCSTILSRKVDKAAVSSSLSFLEKRTTKCRALNDFTSCVRPILYTYCDRQAGDFFAGGLSEARDTVAPECRRTLDGSFEPFTDDFSQSDVL</sequence>
<accession>A0A915J1X4</accession>
<evidence type="ECO:0000313" key="3">
    <source>
        <dbReference type="WBParaSite" id="nRc.2.0.1.t19893-RA"/>
    </source>
</evidence>
<dbReference type="AlphaFoldDB" id="A0A915J1X4"/>
<evidence type="ECO:0000256" key="1">
    <source>
        <dbReference type="SAM" id="Phobius"/>
    </source>
</evidence>
<feature type="transmembrane region" description="Helical" evidence="1">
    <location>
        <begin position="26"/>
        <end position="48"/>
    </location>
</feature>
<evidence type="ECO:0000313" key="2">
    <source>
        <dbReference type="Proteomes" id="UP000887565"/>
    </source>
</evidence>
<dbReference type="WBParaSite" id="nRc.2.0.1.t19893-RA">
    <property type="protein sequence ID" value="nRc.2.0.1.t19893-RA"/>
    <property type="gene ID" value="nRc.2.0.1.g19893"/>
</dbReference>
<dbReference type="Proteomes" id="UP000887565">
    <property type="component" value="Unplaced"/>
</dbReference>
<organism evidence="2 3">
    <name type="scientific">Romanomermis culicivorax</name>
    <name type="common">Nematode worm</name>
    <dbReference type="NCBI Taxonomy" id="13658"/>
    <lineage>
        <taxon>Eukaryota</taxon>
        <taxon>Metazoa</taxon>
        <taxon>Ecdysozoa</taxon>
        <taxon>Nematoda</taxon>
        <taxon>Enoplea</taxon>
        <taxon>Dorylaimia</taxon>
        <taxon>Mermithida</taxon>
        <taxon>Mermithoidea</taxon>
        <taxon>Mermithidae</taxon>
        <taxon>Romanomermis</taxon>
    </lineage>
</organism>
<keyword evidence="2" id="KW-1185">Reference proteome</keyword>